<dbReference type="SUPFAM" id="SSF50156">
    <property type="entry name" value="PDZ domain-like"/>
    <property type="match status" value="2"/>
</dbReference>
<dbReference type="Gene3D" id="3.90.176.10">
    <property type="entry name" value="Toxin ADP-ribosyltransferase, Chain A, domain 1"/>
    <property type="match status" value="1"/>
</dbReference>
<evidence type="ECO:0000256" key="3">
    <source>
        <dbReference type="ARBA" id="ARBA00022679"/>
    </source>
</evidence>
<dbReference type="InterPro" id="IPR036034">
    <property type="entry name" value="PDZ_sf"/>
</dbReference>
<evidence type="ECO:0000256" key="6">
    <source>
        <dbReference type="ARBA" id="ARBA00047597"/>
    </source>
</evidence>
<sequence>MERKTSEDIIKSANVRLCRLFSWRNYNGYGFQLSKCTQPPHLINLIESGSPAAVGGLKMYDVVLAVNNRKTSDMKFIDLINFLVSLRNPHQPLELLVVEQHIYKVLKKNNLTIHHCAFKTHTCPKVMPEEYVQFSRNALRTCVVYLKTKETKFGFDIVDGHNDTGVFIQEVSPHSPAFNAGLRKCDRLIELNDQYVEDIPSSVIIEKLRKAAADRAMKLAVKGTEIVVPDGRNVSGSNQEDTYIVIPAESYESESNRDDLSLSIRSTLSASIEPKRRICSEPAQSNLHHVDNYLVFSNGETNVGPEGQYEYCDTDESSLSSLSIKSTPVSPCRNENPSGNPLSCMAVTKEFPFKRNEKPDYLEPSSIVLDFNENAQTSSKDESKSSESQTKCDAEIKNNEIHKANQRFFDILSEPLIMMLPIEGYDNVPLLSLTTAVENLDKFVRRIERYAWIALERSTQLTDELTIDESAAIQLYTMDGKPGYPSLLMQLNAALRKEDRDELVPYYPYFKLLLTALWKLKSVSRIVWRGVKGDAREKYPIEKIFVWWGFSSCMDCHDILLSEKYLGVDGVRTLFHIESTNGKPIQSHSYNKAENEILLLPATQFQVIKHDKFNANVHIIYLKEISTKYNLLQSPFGSDYSTIPIVTTKANIQSDSNVE</sequence>
<dbReference type="PROSITE" id="PS50106">
    <property type="entry name" value="PDZ"/>
    <property type="match status" value="2"/>
</dbReference>
<comment type="caution">
    <text evidence="9">The sequence shown here is derived from an EMBL/GenBank/DDBJ whole genome shotgun (WGS) entry which is preliminary data.</text>
</comment>
<dbReference type="PANTHER" id="PTHR14191:SF3">
    <property type="entry name" value="NA(+)_H(+) EXCHANGE REGULATORY COFACTOR-LIKE PROTEIN NRFL-1"/>
    <property type="match status" value="1"/>
</dbReference>
<feature type="domain" description="PDZ" evidence="8">
    <location>
        <begin position="14"/>
        <end position="101"/>
    </location>
</feature>
<dbReference type="EMBL" id="CAJNOR010000005">
    <property type="protein sequence ID" value="CAF0746415.1"/>
    <property type="molecule type" value="Genomic_DNA"/>
</dbReference>
<evidence type="ECO:0000256" key="2">
    <source>
        <dbReference type="ARBA" id="ARBA00022676"/>
    </source>
</evidence>
<keyword evidence="5" id="KW-0677">Repeat</keyword>
<comment type="catalytic activity">
    <reaction evidence="6 7">
        <text>L-arginyl-[protein] + NAD(+) = N(omega)-(ADP-D-ribosyl)-L-arginyl-[protein] + nicotinamide + H(+)</text>
        <dbReference type="Rhea" id="RHEA:19149"/>
        <dbReference type="Rhea" id="RHEA-COMP:10532"/>
        <dbReference type="Rhea" id="RHEA-COMP:15087"/>
        <dbReference type="ChEBI" id="CHEBI:15378"/>
        <dbReference type="ChEBI" id="CHEBI:17154"/>
        <dbReference type="ChEBI" id="CHEBI:29965"/>
        <dbReference type="ChEBI" id="CHEBI:57540"/>
        <dbReference type="ChEBI" id="CHEBI:142554"/>
        <dbReference type="EC" id="2.4.2.31"/>
    </reaction>
</comment>
<dbReference type="InterPro" id="IPR000768">
    <property type="entry name" value="ART"/>
</dbReference>
<keyword evidence="3 7" id="KW-0808">Transferase</keyword>
<feature type="domain" description="PDZ" evidence="8">
    <location>
        <begin position="142"/>
        <end position="223"/>
    </location>
</feature>
<dbReference type="PROSITE" id="PS51996">
    <property type="entry name" value="TR_MART"/>
    <property type="match status" value="1"/>
</dbReference>
<dbReference type="GO" id="GO:0106274">
    <property type="term" value="F:NAD+-protein-arginine ADP-ribosyltransferase activity"/>
    <property type="evidence" value="ECO:0007669"/>
    <property type="project" value="UniProtKB-EC"/>
</dbReference>
<dbReference type="Pfam" id="PF01129">
    <property type="entry name" value="ART"/>
    <property type="match status" value="1"/>
</dbReference>
<evidence type="ECO:0000256" key="7">
    <source>
        <dbReference type="RuleBase" id="RU361228"/>
    </source>
</evidence>
<keyword evidence="7" id="KW-0520">NAD</keyword>
<dbReference type="GO" id="GO:0072659">
    <property type="term" value="P:protein localization to plasma membrane"/>
    <property type="evidence" value="ECO:0007669"/>
    <property type="project" value="TreeGrafter"/>
</dbReference>
<dbReference type="AlphaFoldDB" id="A0A813P0H6"/>
<comment type="similarity">
    <text evidence="1 7">Belongs to the Arg-specific ADP-ribosyltransferase family.</text>
</comment>
<evidence type="ECO:0000256" key="1">
    <source>
        <dbReference type="ARBA" id="ARBA00009558"/>
    </source>
</evidence>
<dbReference type="Pfam" id="PF00595">
    <property type="entry name" value="PDZ"/>
    <property type="match status" value="1"/>
</dbReference>
<dbReference type="EMBL" id="CAJNOJ010000112">
    <property type="protein sequence ID" value="CAF1136272.1"/>
    <property type="molecule type" value="Genomic_DNA"/>
</dbReference>
<proteinExistence type="inferred from homology"/>
<dbReference type="GO" id="GO:0016779">
    <property type="term" value="F:nucleotidyltransferase activity"/>
    <property type="evidence" value="ECO:0007669"/>
    <property type="project" value="UniProtKB-KW"/>
</dbReference>
<evidence type="ECO:0000313" key="9">
    <source>
        <dbReference type="EMBL" id="CAF0746415.1"/>
    </source>
</evidence>
<name>A0A813P0H6_ADIRI</name>
<evidence type="ECO:0000259" key="8">
    <source>
        <dbReference type="PROSITE" id="PS50106"/>
    </source>
</evidence>
<gene>
    <name evidence="10" type="ORF">EDS130_LOCUS21836</name>
    <name evidence="9" type="ORF">XAT740_LOCUS180</name>
</gene>
<dbReference type="GO" id="GO:0043495">
    <property type="term" value="F:protein-membrane adaptor activity"/>
    <property type="evidence" value="ECO:0007669"/>
    <property type="project" value="TreeGrafter"/>
</dbReference>
<evidence type="ECO:0000256" key="5">
    <source>
        <dbReference type="ARBA" id="ARBA00022737"/>
    </source>
</evidence>
<dbReference type="InterPro" id="IPR051067">
    <property type="entry name" value="NHER"/>
</dbReference>
<accession>A0A813P0H6</accession>
<evidence type="ECO:0000313" key="11">
    <source>
        <dbReference type="Proteomes" id="UP000663828"/>
    </source>
</evidence>
<dbReference type="PANTHER" id="PTHR14191">
    <property type="entry name" value="PDZ DOMAIN CONTAINING PROTEIN"/>
    <property type="match status" value="1"/>
</dbReference>
<evidence type="ECO:0000313" key="10">
    <source>
        <dbReference type="EMBL" id="CAF1136272.1"/>
    </source>
</evidence>
<dbReference type="OrthoDB" id="423533at2759"/>
<keyword evidence="4" id="KW-0548">Nucleotidyltransferase</keyword>
<dbReference type="Proteomes" id="UP000663828">
    <property type="component" value="Unassembled WGS sequence"/>
</dbReference>
<dbReference type="EC" id="2.4.2.31" evidence="7"/>
<dbReference type="GO" id="GO:0016324">
    <property type="term" value="C:apical plasma membrane"/>
    <property type="evidence" value="ECO:0007669"/>
    <property type="project" value="TreeGrafter"/>
</dbReference>
<keyword evidence="11" id="KW-1185">Reference proteome</keyword>
<keyword evidence="7" id="KW-0521">NADP</keyword>
<dbReference type="SMART" id="SM00228">
    <property type="entry name" value="PDZ"/>
    <property type="match status" value="2"/>
</dbReference>
<dbReference type="InterPro" id="IPR001478">
    <property type="entry name" value="PDZ"/>
</dbReference>
<dbReference type="Proteomes" id="UP000663852">
    <property type="component" value="Unassembled WGS sequence"/>
</dbReference>
<protein>
    <recommendedName>
        <fullName evidence="7">NAD(P)(+)--arginine ADP-ribosyltransferase</fullName>
        <ecNumber evidence="7">2.4.2.31</ecNumber>
    </recommendedName>
    <alternativeName>
        <fullName evidence="7">Mono(ADP-ribosyl)transferase</fullName>
    </alternativeName>
</protein>
<dbReference type="Gene3D" id="2.30.42.10">
    <property type="match status" value="2"/>
</dbReference>
<evidence type="ECO:0000256" key="4">
    <source>
        <dbReference type="ARBA" id="ARBA00022695"/>
    </source>
</evidence>
<keyword evidence="2 7" id="KW-0328">Glycosyltransferase</keyword>
<organism evidence="9 11">
    <name type="scientific">Adineta ricciae</name>
    <name type="common">Rotifer</name>
    <dbReference type="NCBI Taxonomy" id="249248"/>
    <lineage>
        <taxon>Eukaryota</taxon>
        <taxon>Metazoa</taxon>
        <taxon>Spiralia</taxon>
        <taxon>Gnathifera</taxon>
        <taxon>Rotifera</taxon>
        <taxon>Eurotatoria</taxon>
        <taxon>Bdelloidea</taxon>
        <taxon>Adinetida</taxon>
        <taxon>Adinetidae</taxon>
        <taxon>Adineta</taxon>
    </lineage>
</organism>
<reference evidence="9" key="1">
    <citation type="submission" date="2021-02" db="EMBL/GenBank/DDBJ databases">
        <authorList>
            <person name="Nowell W R."/>
        </authorList>
    </citation>
    <scope>NUCLEOTIDE SEQUENCE</scope>
</reference>
<dbReference type="SUPFAM" id="SSF56399">
    <property type="entry name" value="ADP-ribosylation"/>
    <property type="match status" value="1"/>
</dbReference>